<dbReference type="GO" id="GO:0005829">
    <property type="term" value="C:cytosol"/>
    <property type="evidence" value="ECO:0007669"/>
    <property type="project" value="TreeGrafter"/>
</dbReference>
<sequence length="448" mass="48568">MLTNEYVKRVYDQVTKRDGDQPEFLQAVYEVLDTLQPVIEKHPEYEANGVLERIVEPERVVKFRVAWVDDSGKVQVNRGYRVQFNSAIGPYKGGLRFHPTVNEGVIKFLGFEQILKNSLTTLPMGGGKGGSDFDPKGKSDAEVMRFCQAFMTELQRHIGQFTDVPAGDINVGAREIGYLFGQYKRIRDEYSGVLTGKGLEFGGSLARTEATGYGLCYYTQEALRVLKNDSFEGKTVVISGSGNVAIFATEKAQALGAKVVTASDSNGYVYDPNGIQLDVVKDIKLGHRGRIKEYAERVPGAEYHEGCSGVWTVPCDIALPCATQNEINEESAEALVKNGCKVVCEGANMPSTPEAIAVYQKNGLLYGPAKAANAGGVAVSGLEMSQNSYRLSWTFEETDAKLKGIMESIVANTLAAAKEYGEEGDLMAGANIAGFVKVANAMVAQGVL</sequence>
<dbReference type="PIRSF" id="PIRSF000185">
    <property type="entry name" value="Glu_DH"/>
    <property type="match status" value="1"/>
</dbReference>
<evidence type="ECO:0000256" key="3">
    <source>
        <dbReference type="ARBA" id="ARBA00023002"/>
    </source>
</evidence>
<dbReference type="PRINTS" id="PR00082">
    <property type="entry name" value="GLFDHDRGNASE"/>
</dbReference>
<comment type="caution">
    <text evidence="10">The sequence shown here is derived from an EMBL/GenBank/DDBJ whole genome shotgun (WGS) entry which is preliminary data.</text>
</comment>
<dbReference type="PANTHER" id="PTHR43571">
    <property type="entry name" value="NADP-SPECIFIC GLUTAMATE DEHYDROGENASE 1-RELATED"/>
    <property type="match status" value="1"/>
</dbReference>
<feature type="binding site" evidence="6">
    <location>
        <position position="113"/>
    </location>
    <ligand>
        <name>substrate</name>
    </ligand>
</feature>
<dbReference type="GO" id="GO:0004354">
    <property type="term" value="F:glutamate dehydrogenase (NADP+) activity"/>
    <property type="evidence" value="ECO:0007669"/>
    <property type="project" value="TreeGrafter"/>
</dbReference>
<feature type="binding site" evidence="6">
    <location>
        <position position="116"/>
    </location>
    <ligand>
        <name>substrate</name>
    </ligand>
</feature>
<evidence type="ECO:0000256" key="4">
    <source>
        <dbReference type="PIRNR" id="PIRNR000185"/>
    </source>
</evidence>
<dbReference type="InterPro" id="IPR050724">
    <property type="entry name" value="Glu_Leu_Phe_Val_DH"/>
</dbReference>
<gene>
    <name evidence="10" type="ORF">G1C95_1964</name>
</gene>
<dbReference type="Proteomes" id="UP000532194">
    <property type="component" value="Unassembled WGS sequence"/>
</dbReference>
<accession>A0A7Y0EQV0</accession>
<dbReference type="InterPro" id="IPR006096">
    <property type="entry name" value="Glu/Leu/Phe/Val/Trp_DH_C"/>
</dbReference>
<evidence type="ECO:0000256" key="6">
    <source>
        <dbReference type="PIRSR" id="PIRSR000185-2"/>
    </source>
</evidence>
<feature type="binding site" evidence="6">
    <location>
        <position position="92"/>
    </location>
    <ligand>
        <name>substrate</name>
    </ligand>
</feature>
<keyword evidence="6" id="KW-0520">NAD</keyword>
<dbReference type="SUPFAM" id="SSF53223">
    <property type="entry name" value="Aminoacid dehydrogenase-like, N-terminal domain"/>
    <property type="match status" value="1"/>
</dbReference>
<evidence type="ECO:0000256" key="1">
    <source>
        <dbReference type="ARBA" id="ARBA00006382"/>
    </source>
</evidence>
<comment type="subunit">
    <text evidence="2">Homohexamer.</text>
</comment>
<protein>
    <recommendedName>
        <fullName evidence="4">Glutamate dehydrogenase</fullName>
    </recommendedName>
</protein>
<dbReference type="InterPro" id="IPR014362">
    <property type="entry name" value="Glu_DH"/>
</dbReference>
<dbReference type="FunFam" id="1.10.285.10:FF:000001">
    <property type="entry name" value="Glutamate dehydrogenase"/>
    <property type="match status" value="1"/>
</dbReference>
<dbReference type="SMART" id="SM00839">
    <property type="entry name" value="ELFV_dehydrog"/>
    <property type="match status" value="1"/>
</dbReference>
<dbReference type="EMBL" id="JAAIII010000006">
    <property type="protein sequence ID" value="NMM94776.1"/>
    <property type="molecule type" value="Genomic_DNA"/>
</dbReference>
<dbReference type="InterPro" id="IPR006097">
    <property type="entry name" value="Glu/Leu/Phe/Val/Trp_DH_dimer"/>
</dbReference>
<dbReference type="InterPro" id="IPR006095">
    <property type="entry name" value="Glu/Leu/Phe/Val/Trp_DH"/>
</dbReference>
<dbReference type="PANTHER" id="PTHR43571:SF1">
    <property type="entry name" value="NADP-SPECIFIC GLUTAMATE DEHYDROGENASE 1-RELATED"/>
    <property type="match status" value="1"/>
</dbReference>
<organism evidence="10 11">
    <name type="scientific">Bifidobacterium oedipodis</name>
    <dbReference type="NCBI Taxonomy" id="2675322"/>
    <lineage>
        <taxon>Bacteria</taxon>
        <taxon>Bacillati</taxon>
        <taxon>Actinomycetota</taxon>
        <taxon>Actinomycetes</taxon>
        <taxon>Bifidobacteriales</taxon>
        <taxon>Bifidobacteriaceae</taxon>
        <taxon>Bifidobacterium</taxon>
    </lineage>
</organism>
<name>A0A7Y0EQV0_9BIFI</name>
<dbReference type="GO" id="GO:0000166">
    <property type="term" value="F:nucleotide binding"/>
    <property type="evidence" value="ECO:0007669"/>
    <property type="project" value="UniProtKB-KW"/>
</dbReference>
<evidence type="ECO:0000259" key="9">
    <source>
        <dbReference type="SMART" id="SM00839"/>
    </source>
</evidence>
<dbReference type="InterPro" id="IPR033922">
    <property type="entry name" value="NAD_bind_Glu_DH"/>
</dbReference>
<dbReference type="NCBIfam" id="NF006929">
    <property type="entry name" value="PRK09414.1"/>
    <property type="match status" value="1"/>
</dbReference>
<dbReference type="InterPro" id="IPR036291">
    <property type="entry name" value="NAD(P)-bd_dom_sf"/>
</dbReference>
<dbReference type="AlphaFoldDB" id="A0A7Y0EQV0"/>
<feature type="binding site" evidence="6">
    <location>
        <position position="211"/>
    </location>
    <ligand>
        <name>NAD(+)</name>
        <dbReference type="ChEBI" id="CHEBI:57540"/>
    </ligand>
</feature>
<dbReference type="FunFam" id="3.40.50.720:FF:000030">
    <property type="entry name" value="Glutamate dehydrogenase"/>
    <property type="match status" value="1"/>
</dbReference>
<dbReference type="CDD" id="cd05313">
    <property type="entry name" value="NAD_bind_2_Glu_DH"/>
    <property type="match status" value="1"/>
</dbReference>
<feature type="site" description="Important for catalysis" evidence="7">
    <location>
        <position position="168"/>
    </location>
</feature>
<dbReference type="FunFam" id="3.40.50.10860:FF:000002">
    <property type="entry name" value="Glutamate dehydrogenase"/>
    <property type="match status" value="1"/>
</dbReference>
<comment type="similarity">
    <text evidence="1 4 8">Belongs to the Glu/Leu/Phe/Val dehydrogenases family.</text>
</comment>
<dbReference type="Gene3D" id="1.10.285.10">
    <property type="entry name" value="Glutamate Dehydrogenase, chain A, domain 3"/>
    <property type="match status" value="2"/>
</dbReference>
<feature type="domain" description="Glutamate/phenylalanine/leucine/valine/L-tryptophan dehydrogenase C-terminal" evidence="9">
    <location>
        <begin position="204"/>
        <end position="446"/>
    </location>
</feature>
<dbReference type="InterPro" id="IPR033524">
    <property type="entry name" value="Glu/Leu/Phe/Val_DH_AS"/>
</dbReference>
<dbReference type="Pfam" id="PF00208">
    <property type="entry name" value="ELFV_dehydrog"/>
    <property type="match status" value="1"/>
</dbReference>
<dbReference type="Pfam" id="PF02812">
    <property type="entry name" value="ELFV_dehydrog_N"/>
    <property type="match status" value="1"/>
</dbReference>
<dbReference type="Gene3D" id="3.40.50.720">
    <property type="entry name" value="NAD(P)-binding Rossmann-like Domain"/>
    <property type="match status" value="1"/>
</dbReference>
<evidence type="ECO:0000313" key="10">
    <source>
        <dbReference type="EMBL" id="NMM94776.1"/>
    </source>
</evidence>
<feature type="binding site" evidence="6">
    <location>
        <position position="380"/>
    </location>
    <ligand>
        <name>substrate</name>
    </ligand>
</feature>
<keyword evidence="6" id="KW-0547">Nucleotide-binding</keyword>
<dbReference type="InterPro" id="IPR046346">
    <property type="entry name" value="Aminoacid_DH-like_N_sf"/>
</dbReference>
<proteinExistence type="inferred from homology"/>
<dbReference type="Gene3D" id="3.40.50.10860">
    <property type="entry name" value="Leucine Dehydrogenase, chain A, domain 1"/>
    <property type="match status" value="1"/>
</dbReference>
<dbReference type="RefSeq" id="WP_169172788.1">
    <property type="nucleotide sequence ID" value="NZ_JAAIII010000006.1"/>
</dbReference>
<evidence type="ECO:0000313" key="11">
    <source>
        <dbReference type="Proteomes" id="UP000532194"/>
    </source>
</evidence>
<dbReference type="PROSITE" id="PS00074">
    <property type="entry name" value="GLFV_DEHYDROGENASE"/>
    <property type="match status" value="1"/>
</dbReference>
<reference evidence="10 11" key="1">
    <citation type="submission" date="2020-02" db="EMBL/GenBank/DDBJ databases">
        <title>Characterization of phylogenetic diversity of novel bifidobacterial species isolated in Czech ZOOs.</title>
        <authorList>
            <person name="Lugli G.A."/>
            <person name="Vera N.B."/>
            <person name="Ventura M."/>
        </authorList>
    </citation>
    <scope>NUCLEOTIDE SEQUENCE [LARGE SCALE GENOMIC DNA]</scope>
    <source>
        <strain evidence="10 11">DSM 109957</strain>
    </source>
</reference>
<evidence type="ECO:0000256" key="2">
    <source>
        <dbReference type="ARBA" id="ARBA00011643"/>
    </source>
</evidence>
<evidence type="ECO:0000256" key="8">
    <source>
        <dbReference type="RuleBase" id="RU004417"/>
    </source>
</evidence>
<feature type="binding site" evidence="6">
    <location>
        <position position="167"/>
    </location>
    <ligand>
        <name>substrate</name>
    </ligand>
</feature>
<keyword evidence="11" id="KW-1185">Reference proteome</keyword>
<evidence type="ECO:0000256" key="5">
    <source>
        <dbReference type="PIRSR" id="PIRSR000185-1"/>
    </source>
</evidence>
<feature type="active site" description="Proton donor" evidence="5">
    <location>
        <position position="128"/>
    </location>
</feature>
<dbReference type="SUPFAM" id="SSF51735">
    <property type="entry name" value="NAD(P)-binding Rossmann-fold domains"/>
    <property type="match status" value="1"/>
</dbReference>
<dbReference type="GO" id="GO:0006537">
    <property type="term" value="P:glutamate biosynthetic process"/>
    <property type="evidence" value="ECO:0007669"/>
    <property type="project" value="UniProtKB-ARBA"/>
</dbReference>
<feature type="binding site" evidence="6">
    <location>
        <position position="243"/>
    </location>
    <ligand>
        <name>NAD(+)</name>
        <dbReference type="ChEBI" id="CHEBI:57540"/>
    </ligand>
</feature>
<keyword evidence="3 4" id="KW-0560">Oxidoreductase</keyword>
<evidence type="ECO:0000256" key="7">
    <source>
        <dbReference type="PIRSR" id="PIRSR000185-3"/>
    </source>
</evidence>